<gene>
    <name evidence="3" type="ORF">BSZ32_04030</name>
</gene>
<accession>A0A2S7TZT2</accession>
<comment type="caution">
    <text evidence="3">The sequence shown here is derived from an EMBL/GenBank/DDBJ whole genome shotgun (WGS) entry which is preliminary data.</text>
</comment>
<reference evidence="3 4" key="1">
    <citation type="submission" date="2016-12" db="EMBL/GenBank/DDBJ databases">
        <title>Study of bacterial adaptation to deep sea.</title>
        <authorList>
            <person name="Song J."/>
            <person name="Yoshizawa S."/>
            <person name="Kogure K."/>
        </authorList>
    </citation>
    <scope>NUCLEOTIDE SEQUENCE [LARGE SCALE GENOMIC DNA]</scope>
    <source>
        <strain evidence="3 4">SAORIC-165</strain>
    </source>
</reference>
<evidence type="ECO:0000313" key="4">
    <source>
        <dbReference type="Proteomes" id="UP000239907"/>
    </source>
</evidence>
<dbReference type="EMBL" id="MQWA01000001">
    <property type="protein sequence ID" value="PQJ27751.1"/>
    <property type="molecule type" value="Genomic_DNA"/>
</dbReference>
<dbReference type="Proteomes" id="UP000239907">
    <property type="component" value="Unassembled WGS sequence"/>
</dbReference>
<dbReference type="AlphaFoldDB" id="A0A2S7TZT2"/>
<organism evidence="3 4">
    <name type="scientific">Rubritalea profundi</name>
    <dbReference type="NCBI Taxonomy" id="1658618"/>
    <lineage>
        <taxon>Bacteria</taxon>
        <taxon>Pseudomonadati</taxon>
        <taxon>Verrucomicrobiota</taxon>
        <taxon>Verrucomicrobiia</taxon>
        <taxon>Verrucomicrobiales</taxon>
        <taxon>Rubritaleaceae</taxon>
        <taxon>Rubritalea</taxon>
    </lineage>
</organism>
<name>A0A2S7TZT2_9BACT</name>
<dbReference type="RefSeq" id="WP_105042238.1">
    <property type="nucleotide sequence ID" value="NZ_MQWA01000001.1"/>
</dbReference>
<keyword evidence="4" id="KW-1185">Reference proteome</keyword>
<feature type="region of interest" description="Disordered" evidence="1">
    <location>
        <begin position="80"/>
        <end position="154"/>
    </location>
</feature>
<sequence>MSDTLKEETTPDQLMKHFQGSSLKSIIIFTLIIHAVLLAGTSFPYLYKMVVGENASEMSEKERTETAMRKATAVLREIAEEHGLKPQDLSSKLAGGTPKAPKAPKTNNASTKASQDDSGTDSETPKSSIEKELETKAVGPTTPKPEDDEEDLFN</sequence>
<evidence type="ECO:0000313" key="3">
    <source>
        <dbReference type="EMBL" id="PQJ27751.1"/>
    </source>
</evidence>
<proteinExistence type="predicted"/>
<keyword evidence="2" id="KW-0812">Transmembrane</keyword>
<keyword evidence="2" id="KW-1133">Transmembrane helix</keyword>
<evidence type="ECO:0000256" key="2">
    <source>
        <dbReference type="SAM" id="Phobius"/>
    </source>
</evidence>
<keyword evidence="2" id="KW-0472">Membrane</keyword>
<feature type="transmembrane region" description="Helical" evidence="2">
    <location>
        <begin position="26"/>
        <end position="47"/>
    </location>
</feature>
<feature type="compositionally biased region" description="Polar residues" evidence="1">
    <location>
        <begin position="105"/>
        <end position="127"/>
    </location>
</feature>
<evidence type="ECO:0000256" key="1">
    <source>
        <dbReference type="SAM" id="MobiDB-lite"/>
    </source>
</evidence>
<protein>
    <submittedName>
        <fullName evidence="3">Uncharacterized protein</fullName>
    </submittedName>
</protein>